<reference evidence="3 4" key="1">
    <citation type="journal article" date="2021" name="Nat. Commun.">
        <title>Genetic determinants of endophytism in the Arabidopsis root mycobiome.</title>
        <authorList>
            <person name="Mesny F."/>
            <person name="Miyauchi S."/>
            <person name="Thiergart T."/>
            <person name="Pickel B."/>
            <person name="Atanasova L."/>
            <person name="Karlsson M."/>
            <person name="Huettel B."/>
            <person name="Barry K.W."/>
            <person name="Haridas S."/>
            <person name="Chen C."/>
            <person name="Bauer D."/>
            <person name="Andreopoulos W."/>
            <person name="Pangilinan J."/>
            <person name="LaButti K."/>
            <person name="Riley R."/>
            <person name="Lipzen A."/>
            <person name="Clum A."/>
            <person name="Drula E."/>
            <person name="Henrissat B."/>
            <person name="Kohler A."/>
            <person name="Grigoriev I.V."/>
            <person name="Martin F.M."/>
            <person name="Hacquard S."/>
        </authorList>
    </citation>
    <scope>NUCLEOTIDE SEQUENCE [LARGE SCALE GENOMIC DNA]</scope>
    <source>
        <strain evidence="3 4">MPI-CAGE-CH-0241</strain>
    </source>
</reference>
<accession>A0A9P9AE65</accession>
<evidence type="ECO:0000256" key="1">
    <source>
        <dbReference type="ARBA" id="ARBA00022630"/>
    </source>
</evidence>
<dbReference type="Pfam" id="PF00724">
    <property type="entry name" value="Oxidored_FMN"/>
    <property type="match status" value="1"/>
</dbReference>
<dbReference type="GO" id="GO:0010181">
    <property type="term" value="F:FMN binding"/>
    <property type="evidence" value="ECO:0007669"/>
    <property type="project" value="InterPro"/>
</dbReference>
<dbReference type="EMBL" id="JAGPYM010000081">
    <property type="protein sequence ID" value="KAH6869060.1"/>
    <property type="molecule type" value="Genomic_DNA"/>
</dbReference>
<dbReference type="Proteomes" id="UP000777438">
    <property type="component" value="Unassembled WGS sequence"/>
</dbReference>
<gene>
    <name evidence="3" type="ORF">B0T10DRAFT_533999</name>
</gene>
<dbReference type="OrthoDB" id="276546at2759"/>
<dbReference type="AlphaFoldDB" id="A0A9P9AE65"/>
<name>A0A9P9AE65_9HYPO</name>
<comment type="caution">
    <text evidence="3">The sequence shown here is derived from an EMBL/GenBank/DDBJ whole genome shotgun (WGS) entry which is preliminary data.</text>
</comment>
<dbReference type="Gene3D" id="3.20.20.70">
    <property type="entry name" value="Aldolase class I"/>
    <property type="match status" value="1"/>
</dbReference>
<organism evidence="3 4">
    <name type="scientific">Thelonectria olida</name>
    <dbReference type="NCBI Taxonomy" id="1576542"/>
    <lineage>
        <taxon>Eukaryota</taxon>
        <taxon>Fungi</taxon>
        <taxon>Dikarya</taxon>
        <taxon>Ascomycota</taxon>
        <taxon>Pezizomycotina</taxon>
        <taxon>Sordariomycetes</taxon>
        <taxon>Hypocreomycetidae</taxon>
        <taxon>Hypocreales</taxon>
        <taxon>Nectriaceae</taxon>
        <taxon>Thelonectria</taxon>
    </lineage>
</organism>
<dbReference type="FunFam" id="3.20.20.70:FF:000138">
    <property type="entry name" value="NADPH dehydrogenase 1"/>
    <property type="match status" value="1"/>
</dbReference>
<feature type="domain" description="NADH:flavin oxidoreductase/NADH oxidase N-terminal" evidence="2">
    <location>
        <begin position="5"/>
        <end position="335"/>
    </location>
</feature>
<dbReference type="CDD" id="cd02933">
    <property type="entry name" value="OYE_like_FMN"/>
    <property type="match status" value="1"/>
</dbReference>
<dbReference type="PANTHER" id="PTHR22893:SF91">
    <property type="entry name" value="NADPH DEHYDROGENASE 2-RELATED"/>
    <property type="match status" value="1"/>
</dbReference>
<dbReference type="PANTHER" id="PTHR22893">
    <property type="entry name" value="NADH OXIDOREDUCTASE-RELATED"/>
    <property type="match status" value="1"/>
</dbReference>
<evidence type="ECO:0000313" key="4">
    <source>
        <dbReference type="Proteomes" id="UP000777438"/>
    </source>
</evidence>
<dbReference type="SUPFAM" id="SSF51395">
    <property type="entry name" value="FMN-linked oxidoreductases"/>
    <property type="match status" value="1"/>
</dbReference>
<dbReference type="GO" id="GO:0003959">
    <property type="term" value="F:NADPH dehydrogenase activity"/>
    <property type="evidence" value="ECO:0007669"/>
    <property type="project" value="TreeGrafter"/>
</dbReference>
<evidence type="ECO:0000259" key="2">
    <source>
        <dbReference type="Pfam" id="PF00724"/>
    </source>
</evidence>
<protein>
    <recommendedName>
        <fullName evidence="2">NADH:flavin oxidoreductase/NADH oxidase N-terminal domain-containing protein</fullName>
    </recommendedName>
</protein>
<dbReference type="InterPro" id="IPR013785">
    <property type="entry name" value="Aldolase_TIM"/>
</dbReference>
<sequence>MAASQLFKPVQVGNILLSHRIAMCPLTRFRASDDHIPIAAVRDYYSQRASVPGTLLISEGTFISPADGGFANVPGIYNDEQITAWRTITDAVHAQGGYIFCQLWALGRTAEPDVAKREGITFRSSSDIAVDSSRPKPVPLTVEEIQSTVQNYAHAAKNAIEAGFDGVELHGANGYLIDQFIQDRCNQRTDMYGGSNENRSRFAVQVVQAVCDAIGAERTGIRFSPWSTYNGMKMEDPIPQFTDLIQRLQPLNLAYLHLVESRISGNTDVDSGDKLAFAIDIWDGPLLIAGGYTPETARKLADEEYPEKNIVVMFGRYFISTPDLPFRIQRKLALNKYDRDTFYTPKAVKGYTDYPFSEDFIRYLQRCKAKEED</sequence>
<keyword evidence="1" id="KW-0285">Flavoprotein</keyword>
<proteinExistence type="predicted"/>
<keyword evidence="4" id="KW-1185">Reference proteome</keyword>
<dbReference type="InterPro" id="IPR045247">
    <property type="entry name" value="Oye-like"/>
</dbReference>
<evidence type="ECO:0000313" key="3">
    <source>
        <dbReference type="EMBL" id="KAH6869060.1"/>
    </source>
</evidence>
<dbReference type="InterPro" id="IPR001155">
    <property type="entry name" value="OxRdtase_FMN_N"/>
</dbReference>